<proteinExistence type="predicted"/>
<keyword evidence="1" id="KW-0479">Metal-binding</keyword>
<keyword evidence="3" id="KW-0862">Zinc</keyword>
<gene>
    <name evidence="7" type="ORF">ISN45_Aa07g032860</name>
</gene>
<evidence type="ECO:0000313" key="7">
    <source>
        <dbReference type="EMBL" id="KAG7543368.1"/>
    </source>
</evidence>
<keyword evidence="8" id="KW-1185">Reference proteome</keyword>
<dbReference type="EMBL" id="JAEFBK010000012">
    <property type="protein sequence ID" value="KAG7543368.1"/>
    <property type="molecule type" value="Genomic_DNA"/>
</dbReference>
<dbReference type="SMART" id="SM00575">
    <property type="entry name" value="ZnF_PMZ"/>
    <property type="match status" value="1"/>
</dbReference>
<evidence type="ECO:0000256" key="5">
    <source>
        <dbReference type="SAM" id="MobiDB-lite"/>
    </source>
</evidence>
<name>A0A8T1YB88_9BRAS</name>
<evidence type="ECO:0000259" key="6">
    <source>
        <dbReference type="PROSITE" id="PS50966"/>
    </source>
</evidence>
<dbReference type="PROSITE" id="PS50966">
    <property type="entry name" value="ZF_SWIM"/>
    <property type="match status" value="1"/>
</dbReference>
<accession>A0A8T1YB88</accession>
<dbReference type="Proteomes" id="UP000694240">
    <property type="component" value="Chromosome 12"/>
</dbReference>
<evidence type="ECO:0000313" key="8">
    <source>
        <dbReference type="Proteomes" id="UP000694240"/>
    </source>
</evidence>
<dbReference type="InterPro" id="IPR007527">
    <property type="entry name" value="Znf_SWIM"/>
</dbReference>
<dbReference type="AlphaFoldDB" id="A0A8T1YB88"/>
<evidence type="ECO:0000256" key="1">
    <source>
        <dbReference type="ARBA" id="ARBA00022723"/>
    </source>
</evidence>
<evidence type="ECO:0000256" key="4">
    <source>
        <dbReference type="PROSITE-ProRule" id="PRU00325"/>
    </source>
</evidence>
<dbReference type="GO" id="GO:0008270">
    <property type="term" value="F:zinc ion binding"/>
    <property type="evidence" value="ECO:0007669"/>
    <property type="project" value="UniProtKB-KW"/>
</dbReference>
<feature type="domain" description="SWIM-type" evidence="6">
    <location>
        <begin position="143"/>
        <end position="175"/>
    </location>
</feature>
<keyword evidence="2 4" id="KW-0863">Zinc-finger</keyword>
<reference evidence="7 8" key="1">
    <citation type="submission" date="2020-12" db="EMBL/GenBank/DDBJ databases">
        <title>Concerted genomic and epigenomic changes stabilize Arabidopsis allopolyploids.</title>
        <authorList>
            <person name="Chen Z."/>
        </authorList>
    </citation>
    <scope>NUCLEOTIDE SEQUENCE [LARGE SCALE GENOMIC DNA]</scope>
    <source>
        <strain evidence="7">Allo738</strain>
        <tissue evidence="7">Leaf</tissue>
    </source>
</reference>
<dbReference type="Pfam" id="PF04434">
    <property type="entry name" value="SWIM"/>
    <property type="match status" value="1"/>
</dbReference>
<protein>
    <submittedName>
        <fullName evidence="7">Zinc finger SWIM-type</fullName>
    </submittedName>
</protein>
<evidence type="ECO:0000256" key="2">
    <source>
        <dbReference type="ARBA" id="ARBA00022771"/>
    </source>
</evidence>
<organism evidence="7 8">
    <name type="scientific">Arabidopsis thaliana x Arabidopsis arenosa</name>
    <dbReference type="NCBI Taxonomy" id="1240361"/>
    <lineage>
        <taxon>Eukaryota</taxon>
        <taxon>Viridiplantae</taxon>
        <taxon>Streptophyta</taxon>
        <taxon>Embryophyta</taxon>
        <taxon>Tracheophyta</taxon>
        <taxon>Spermatophyta</taxon>
        <taxon>Magnoliopsida</taxon>
        <taxon>eudicotyledons</taxon>
        <taxon>Gunneridae</taxon>
        <taxon>Pentapetalae</taxon>
        <taxon>rosids</taxon>
        <taxon>malvids</taxon>
        <taxon>Brassicales</taxon>
        <taxon>Brassicaceae</taxon>
        <taxon>Camelineae</taxon>
        <taxon>Arabidopsis</taxon>
    </lineage>
</organism>
<dbReference type="PANTHER" id="PTHR31973:SF187">
    <property type="entry name" value="MUTATOR TRANSPOSASE MUDRA PROTEIN"/>
    <property type="match status" value="1"/>
</dbReference>
<comment type="caution">
    <text evidence="7">The sequence shown here is derived from an EMBL/GenBank/DDBJ whole genome shotgun (WGS) entry which is preliminary data.</text>
</comment>
<dbReference type="InterPro" id="IPR006564">
    <property type="entry name" value="Znf_PMZ"/>
</dbReference>
<sequence length="272" mass="31430">MECAKAYTEAEFKKLYAAFIKRYPAAGAYLDRTVGQNKWARCYFPGARYNIDTTNTVESINGVFRYVRAYALLPMIDAMVAKLSEWFNKYRKISLETPRTQKLIPFVENLMHIRCVEATLLPVTELNSYFLEYNVTGVGGSSYVVDLVEETCSCKLFDIDKYPCVHAIAAALEAGKKTGTQIQLHELCSKYYWMENWSLAYSRTIYLVRNMSMWDVPAHVRDLIVFPKEYVIKKGRKRTKRILSTGEHGRKKKRKKETRTETVPSSGEHHQS</sequence>
<evidence type="ECO:0000256" key="3">
    <source>
        <dbReference type="ARBA" id="ARBA00022833"/>
    </source>
</evidence>
<dbReference type="PANTHER" id="PTHR31973">
    <property type="entry name" value="POLYPROTEIN, PUTATIVE-RELATED"/>
    <property type="match status" value="1"/>
</dbReference>
<feature type="region of interest" description="Disordered" evidence="5">
    <location>
        <begin position="241"/>
        <end position="272"/>
    </location>
</feature>